<name>A0ABT3A5S0_9ALTE</name>
<accession>A0ABT3A5S0</accession>
<proteinExistence type="predicted"/>
<protein>
    <submittedName>
        <fullName evidence="2">DUF3108 domain-containing protein</fullName>
    </submittedName>
</protein>
<dbReference type="EMBL" id="JAOWKX010000002">
    <property type="protein sequence ID" value="MCV2884036.1"/>
    <property type="molecule type" value="Genomic_DNA"/>
</dbReference>
<sequence>MEMKSLKMVMQQIKQYMNKRLCSVALTMALTTVSTLSFALEAFDAQYKAFRHGRELGTASIELDALGRDKYRLTYHSKVSLFFLSDERTETSLFSVRDDNIVPHTYEFVRTGTGKDRKLEAQFDAENSTVTFARKPPVDWNGELDNQLYRLDVQQKLAEGLEQFDYTLINYRGEKRHYGIEVLGKETLTLPYGNIESVKVKIVRESKRRETFAWFAPSLNYQLVRLQQFKDGDEQGDIRLSQFTLASDDQTTAANK</sequence>
<keyword evidence="1" id="KW-0732">Signal</keyword>
<organism evidence="2 3">
    <name type="scientific">Fluctibacter corallii</name>
    <dbReference type="NCBI Taxonomy" id="2984329"/>
    <lineage>
        <taxon>Bacteria</taxon>
        <taxon>Pseudomonadati</taxon>
        <taxon>Pseudomonadota</taxon>
        <taxon>Gammaproteobacteria</taxon>
        <taxon>Alteromonadales</taxon>
        <taxon>Alteromonadaceae</taxon>
        <taxon>Fluctibacter</taxon>
    </lineage>
</organism>
<evidence type="ECO:0000313" key="3">
    <source>
        <dbReference type="Proteomes" id="UP001652504"/>
    </source>
</evidence>
<reference evidence="2 3" key="1">
    <citation type="submission" date="2022-10" db="EMBL/GenBank/DDBJ databases">
        <title>Aestuariibacter sp. AA17 isolated from Montipora capitata coral fragment.</title>
        <authorList>
            <person name="Emsley S.A."/>
            <person name="Pfannmuller K.M."/>
            <person name="Loughran R.M."/>
            <person name="Shlafstein M."/>
            <person name="Papke E."/>
            <person name="Saw J.H."/>
            <person name="Ushijima B."/>
            <person name="Videau P."/>
        </authorList>
    </citation>
    <scope>NUCLEOTIDE SEQUENCE [LARGE SCALE GENOMIC DNA]</scope>
    <source>
        <strain evidence="2 3">AA17</strain>
    </source>
</reference>
<feature type="chain" id="PRO_5047451185" evidence="1">
    <location>
        <begin position="40"/>
        <end position="256"/>
    </location>
</feature>
<dbReference type="Proteomes" id="UP001652504">
    <property type="component" value="Unassembled WGS sequence"/>
</dbReference>
<feature type="signal peptide" evidence="1">
    <location>
        <begin position="1"/>
        <end position="39"/>
    </location>
</feature>
<gene>
    <name evidence="2" type="ORF">OE749_04950</name>
</gene>
<evidence type="ECO:0000256" key="1">
    <source>
        <dbReference type="SAM" id="SignalP"/>
    </source>
</evidence>
<dbReference type="Pfam" id="PF11306">
    <property type="entry name" value="DUF3108"/>
    <property type="match status" value="1"/>
</dbReference>
<dbReference type="InterPro" id="IPR021457">
    <property type="entry name" value="DUF3108"/>
</dbReference>
<dbReference type="RefSeq" id="WP_263711248.1">
    <property type="nucleotide sequence ID" value="NZ_JAOWKX010000002.1"/>
</dbReference>
<comment type="caution">
    <text evidence="2">The sequence shown here is derived from an EMBL/GenBank/DDBJ whole genome shotgun (WGS) entry which is preliminary data.</text>
</comment>
<keyword evidence="3" id="KW-1185">Reference proteome</keyword>
<evidence type="ECO:0000313" key="2">
    <source>
        <dbReference type="EMBL" id="MCV2884036.1"/>
    </source>
</evidence>